<evidence type="ECO:0000256" key="4">
    <source>
        <dbReference type="ARBA" id="ARBA00022989"/>
    </source>
</evidence>
<reference evidence="9 10" key="1">
    <citation type="submission" date="2018-06" db="EMBL/GenBank/DDBJ databases">
        <title>Pedobacter endophyticus sp. nov., an endophytic bacterium isolated from a leaf of Triticum aestivum.</title>
        <authorList>
            <person name="Zhang L."/>
        </authorList>
    </citation>
    <scope>NUCLEOTIDE SEQUENCE [LARGE SCALE GENOMIC DNA]</scope>
    <source>
        <strain evidence="9 10">CM134L-2</strain>
    </source>
</reference>
<evidence type="ECO:0000256" key="2">
    <source>
        <dbReference type="ARBA" id="ARBA00022475"/>
    </source>
</evidence>
<evidence type="ECO:0000256" key="5">
    <source>
        <dbReference type="ARBA" id="ARBA00023136"/>
    </source>
</evidence>
<evidence type="ECO:0000259" key="7">
    <source>
        <dbReference type="Pfam" id="PF06271"/>
    </source>
</evidence>
<dbReference type="AlphaFoldDB" id="A0A3S3PZW9"/>
<evidence type="ECO:0000256" key="1">
    <source>
        <dbReference type="ARBA" id="ARBA00004651"/>
    </source>
</evidence>
<feature type="transmembrane region" description="Helical" evidence="6">
    <location>
        <begin position="166"/>
        <end position="184"/>
    </location>
</feature>
<dbReference type="GO" id="GO:0005886">
    <property type="term" value="C:plasma membrane"/>
    <property type="evidence" value="ECO:0007669"/>
    <property type="project" value="UniProtKB-SubCell"/>
</dbReference>
<comment type="subcellular location">
    <subcellularLocation>
        <location evidence="1">Cell membrane</location>
        <topology evidence="1">Multi-pass membrane protein</topology>
    </subcellularLocation>
</comment>
<protein>
    <submittedName>
        <fullName evidence="9">RDD family protein</fullName>
    </submittedName>
</protein>
<dbReference type="Proteomes" id="UP000284120">
    <property type="component" value="Unassembled WGS sequence"/>
</dbReference>
<evidence type="ECO:0000256" key="6">
    <source>
        <dbReference type="SAM" id="Phobius"/>
    </source>
</evidence>
<accession>A0A3S3PZW9</accession>
<comment type="caution">
    <text evidence="9">The sequence shown here is derived from an EMBL/GenBank/DDBJ whole genome shotgun (WGS) entry which is preliminary data.</text>
</comment>
<dbReference type="OrthoDB" id="9793824at2"/>
<keyword evidence="3 6" id="KW-0812">Transmembrane</keyword>
<evidence type="ECO:0000313" key="9">
    <source>
        <dbReference type="EMBL" id="RWU08557.1"/>
    </source>
</evidence>
<evidence type="ECO:0000256" key="3">
    <source>
        <dbReference type="ARBA" id="ARBA00022692"/>
    </source>
</evidence>
<keyword evidence="4 6" id="KW-1133">Transmembrane helix</keyword>
<sequence length="206" mass="23442">MTSNLFALYTIVVNGKPQGPYTLEELKQLKLSPGTFIRKPGMDDYKEAQELLELRELFGFAAPKFTPQYFASFDQRLMAWAIDYFLITLIYAVLVFAGFLLLEDQKERIMILIIGGVLIPLTKFVYSVFADASKTQGTIGKKLMEIKVTDEHAARISFGVSLLRNASKILSSLSLCFGYIYSFIDKKRRCFHDIIAETLVIKDRLL</sequence>
<evidence type="ECO:0000313" key="10">
    <source>
        <dbReference type="Proteomes" id="UP000284120"/>
    </source>
</evidence>
<keyword evidence="10" id="KW-1185">Reference proteome</keyword>
<evidence type="ECO:0000259" key="8">
    <source>
        <dbReference type="Pfam" id="PF14237"/>
    </source>
</evidence>
<feature type="domain" description="GYF" evidence="8">
    <location>
        <begin position="11"/>
        <end position="54"/>
    </location>
</feature>
<gene>
    <name evidence="9" type="ORF">DPV69_09305</name>
</gene>
<dbReference type="InterPro" id="IPR010432">
    <property type="entry name" value="RDD"/>
</dbReference>
<dbReference type="InterPro" id="IPR051791">
    <property type="entry name" value="Pra-immunoreactive"/>
</dbReference>
<feature type="domain" description="RDD" evidence="7">
    <location>
        <begin position="71"/>
        <end position="197"/>
    </location>
</feature>
<organism evidence="9 10">
    <name type="scientific">Pedobacter chitinilyticus</name>
    <dbReference type="NCBI Taxonomy" id="2233776"/>
    <lineage>
        <taxon>Bacteria</taxon>
        <taxon>Pseudomonadati</taxon>
        <taxon>Bacteroidota</taxon>
        <taxon>Sphingobacteriia</taxon>
        <taxon>Sphingobacteriales</taxon>
        <taxon>Sphingobacteriaceae</taxon>
        <taxon>Pedobacter</taxon>
    </lineage>
</organism>
<feature type="transmembrane region" description="Helical" evidence="6">
    <location>
        <begin position="109"/>
        <end position="129"/>
    </location>
</feature>
<dbReference type="PANTHER" id="PTHR36115">
    <property type="entry name" value="PROLINE-RICH ANTIGEN HOMOLOG-RELATED"/>
    <property type="match status" value="1"/>
</dbReference>
<dbReference type="Pfam" id="PF06271">
    <property type="entry name" value="RDD"/>
    <property type="match status" value="1"/>
</dbReference>
<keyword evidence="2" id="KW-1003">Cell membrane</keyword>
<dbReference type="RefSeq" id="WP_113647072.1">
    <property type="nucleotide sequence ID" value="NZ_QMHN01000002.1"/>
</dbReference>
<dbReference type="Pfam" id="PF14237">
    <property type="entry name" value="GYF_2"/>
    <property type="match status" value="1"/>
</dbReference>
<feature type="transmembrane region" description="Helical" evidence="6">
    <location>
        <begin position="77"/>
        <end position="102"/>
    </location>
</feature>
<dbReference type="InterPro" id="IPR025640">
    <property type="entry name" value="GYF_2"/>
</dbReference>
<name>A0A3S3PZW9_9SPHI</name>
<proteinExistence type="predicted"/>
<keyword evidence="5 6" id="KW-0472">Membrane</keyword>
<dbReference type="PANTHER" id="PTHR36115:SF4">
    <property type="entry name" value="MEMBRANE PROTEIN"/>
    <property type="match status" value="1"/>
</dbReference>
<dbReference type="EMBL" id="SAYW01000002">
    <property type="protein sequence ID" value="RWU08557.1"/>
    <property type="molecule type" value="Genomic_DNA"/>
</dbReference>